<keyword evidence="5 6" id="KW-0472">Membrane</keyword>
<feature type="transmembrane region" description="Helical" evidence="6">
    <location>
        <begin position="234"/>
        <end position="256"/>
    </location>
</feature>
<dbReference type="Gene3D" id="1.10.3860.10">
    <property type="entry name" value="Sodium:dicarboxylate symporter"/>
    <property type="match status" value="1"/>
</dbReference>
<dbReference type="SUPFAM" id="SSF118215">
    <property type="entry name" value="Proton glutamate symport protein"/>
    <property type="match status" value="1"/>
</dbReference>
<dbReference type="Proteomes" id="UP000001822">
    <property type="component" value="Chromosome"/>
</dbReference>
<evidence type="ECO:0000313" key="8">
    <source>
        <dbReference type="Proteomes" id="UP000001822"/>
    </source>
</evidence>
<sequence>MTEKNNKEIPLHIKILAGMVIGVAWSIAAGNINGGSEWTLSYIKPLGTIFIKLLQMLAIPLIITSIISGIAGLRDINKLGRIGGRTLVLFTITCFTSTILGVILASAFTPGNAIPEKTKSELFASYQDKTTGLIDKAQQGTGSAMDMITEMFPNNIFYAMSNNGMMLQVVIFSILFGIALSKVDVSKSEIVIQFVEGLNETFMKLVMLIMGIAPVGVFALIASISFDAKVFLSLLYYMLTVIAGLAVILFILYPLIIRLFSKISYGKFFKTMQPVFLMAFSTSSSAATLPVTMERVSNGFSIKKEISDFVLSLGTTINMDGTALYQSIAAVFIAQATGIDLTLGQMVIIALTATLSAVGAAGIPGAGMITLIIVLDAIHVPIEAIAFIMAPDRLLDMFRTVINVAGDACGAIAVSGMEEKVDSRQ</sequence>
<dbReference type="PANTHER" id="PTHR11958">
    <property type="entry name" value="SODIUM/DICARBOXYLATE SYMPORTER-RELATED"/>
    <property type="match status" value="1"/>
</dbReference>
<dbReference type="PRINTS" id="PR00173">
    <property type="entry name" value="EDTRNSPORT"/>
</dbReference>
<evidence type="ECO:0000256" key="3">
    <source>
        <dbReference type="ARBA" id="ARBA00022692"/>
    </source>
</evidence>
<dbReference type="Pfam" id="PF00375">
    <property type="entry name" value="SDF"/>
    <property type="match status" value="1"/>
</dbReference>
<gene>
    <name evidence="7" type="primary">gltP</name>
    <name evidence="7" type="ordered locus">CHU_0368</name>
</gene>
<evidence type="ECO:0000256" key="4">
    <source>
        <dbReference type="ARBA" id="ARBA00022989"/>
    </source>
</evidence>
<feature type="transmembrane region" description="Helical" evidence="6">
    <location>
        <begin position="201"/>
        <end position="222"/>
    </location>
</feature>
<dbReference type="EMBL" id="CP000383">
    <property type="protein sequence ID" value="ABG57658.1"/>
    <property type="molecule type" value="Genomic_DNA"/>
</dbReference>
<protein>
    <submittedName>
        <fullName evidence="7">Glutamate-aspartate symport protein</fullName>
    </submittedName>
</protein>
<dbReference type="GO" id="GO:0015501">
    <property type="term" value="F:glutamate:sodium symporter activity"/>
    <property type="evidence" value="ECO:0007669"/>
    <property type="project" value="TreeGrafter"/>
</dbReference>
<feature type="transmembrane region" description="Helical" evidence="6">
    <location>
        <begin position="49"/>
        <end position="74"/>
    </location>
</feature>
<evidence type="ECO:0000256" key="2">
    <source>
        <dbReference type="ARBA" id="ARBA00022448"/>
    </source>
</evidence>
<dbReference type="InterPro" id="IPR036458">
    <property type="entry name" value="Na:dicarbo_symporter_sf"/>
</dbReference>
<dbReference type="KEGG" id="chu:CHU_0368"/>
<accession>A0A6N4SN19</accession>
<feature type="transmembrane region" description="Helical" evidence="6">
    <location>
        <begin position="369"/>
        <end position="390"/>
    </location>
</feature>
<dbReference type="PANTHER" id="PTHR11958:SF63">
    <property type="entry name" value="AMINO ACID TRANSPORTER"/>
    <property type="match status" value="1"/>
</dbReference>
<evidence type="ECO:0000313" key="7">
    <source>
        <dbReference type="EMBL" id="ABG57658.1"/>
    </source>
</evidence>
<feature type="transmembrane region" description="Helical" evidence="6">
    <location>
        <begin position="156"/>
        <end position="180"/>
    </location>
</feature>
<reference evidence="7 8" key="1">
    <citation type="journal article" date="2007" name="Appl. Environ. Microbiol.">
        <title>Genome sequence of the cellulolytic gliding bacterium Cytophaga hutchinsonii.</title>
        <authorList>
            <person name="Xie G."/>
            <person name="Bruce D.C."/>
            <person name="Challacombe J.F."/>
            <person name="Chertkov O."/>
            <person name="Detter J.C."/>
            <person name="Gilna P."/>
            <person name="Han C.S."/>
            <person name="Lucas S."/>
            <person name="Misra M."/>
            <person name="Myers G.L."/>
            <person name="Richardson P."/>
            <person name="Tapia R."/>
            <person name="Thayer N."/>
            <person name="Thompson L.S."/>
            <person name="Brettin T.S."/>
            <person name="Henrissat B."/>
            <person name="Wilson D.B."/>
            <person name="McBride M.J."/>
        </authorList>
    </citation>
    <scope>NUCLEOTIDE SEQUENCE [LARGE SCALE GENOMIC DNA]</scope>
    <source>
        <strain evidence="8">ATCC 33406 / DSM 1761 / CIP 103989 / NBRC 15051 / NCIMB 9469 / D465</strain>
    </source>
</reference>
<organism evidence="7 8">
    <name type="scientific">Cytophaga hutchinsonii (strain ATCC 33406 / DSM 1761 / CIP 103989 / NBRC 15051 / NCIMB 9469 / D465)</name>
    <dbReference type="NCBI Taxonomy" id="269798"/>
    <lineage>
        <taxon>Bacteria</taxon>
        <taxon>Pseudomonadati</taxon>
        <taxon>Bacteroidota</taxon>
        <taxon>Cytophagia</taxon>
        <taxon>Cytophagales</taxon>
        <taxon>Cytophagaceae</taxon>
        <taxon>Cytophaga</taxon>
    </lineage>
</organism>
<feature type="transmembrane region" description="Helical" evidence="6">
    <location>
        <begin position="86"/>
        <end position="108"/>
    </location>
</feature>
<keyword evidence="2" id="KW-0813">Transport</keyword>
<name>A0A6N4SN19_CYTH3</name>
<feature type="transmembrane region" description="Helical" evidence="6">
    <location>
        <begin position="346"/>
        <end position="363"/>
    </location>
</feature>
<dbReference type="RefSeq" id="WP_011583774.1">
    <property type="nucleotide sequence ID" value="NC_008255.1"/>
</dbReference>
<keyword evidence="3 6" id="KW-0812">Transmembrane</keyword>
<keyword evidence="4 6" id="KW-1133">Transmembrane helix</keyword>
<dbReference type="GO" id="GO:0005886">
    <property type="term" value="C:plasma membrane"/>
    <property type="evidence" value="ECO:0007669"/>
    <property type="project" value="TreeGrafter"/>
</dbReference>
<dbReference type="GO" id="GO:0005313">
    <property type="term" value="F:L-glutamate transmembrane transporter activity"/>
    <property type="evidence" value="ECO:0007669"/>
    <property type="project" value="TreeGrafter"/>
</dbReference>
<evidence type="ECO:0000256" key="6">
    <source>
        <dbReference type="SAM" id="Phobius"/>
    </source>
</evidence>
<dbReference type="AlphaFoldDB" id="A0A6N4SN19"/>
<feature type="transmembrane region" description="Helical" evidence="6">
    <location>
        <begin position="12"/>
        <end position="29"/>
    </location>
</feature>
<dbReference type="InterPro" id="IPR050746">
    <property type="entry name" value="DAACS"/>
</dbReference>
<dbReference type="InterPro" id="IPR001991">
    <property type="entry name" value="Na-dicarboxylate_symporter"/>
</dbReference>
<keyword evidence="8" id="KW-1185">Reference proteome</keyword>
<dbReference type="OrthoDB" id="9768885at2"/>
<proteinExistence type="predicted"/>
<evidence type="ECO:0000256" key="1">
    <source>
        <dbReference type="ARBA" id="ARBA00004141"/>
    </source>
</evidence>
<evidence type="ECO:0000256" key="5">
    <source>
        <dbReference type="ARBA" id="ARBA00023136"/>
    </source>
</evidence>
<comment type="subcellular location">
    <subcellularLocation>
        <location evidence="1">Membrane</location>
        <topology evidence="1">Multi-pass membrane protein</topology>
    </subcellularLocation>
</comment>
<dbReference type="GO" id="GO:0015175">
    <property type="term" value="F:neutral L-amino acid transmembrane transporter activity"/>
    <property type="evidence" value="ECO:0007669"/>
    <property type="project" value="TreeGrafter"/>
</dbReference>